<evidence type="ECO:0000256" key="1">
    <source>
        <dbReference type="SAM" id="MobiDB-lite"/>
    </source>
</evidence>
<protein>
    <submittedName>
        <fullName evidence="2">Uncharacterized protein</fullName>
    </submittedName>
</protein>
<feature type="compositionally biased region" description="Basic and acidic residues" evidence="1">
    <location>
        <begin position="470"/>
        <end position="485"/>
    </location>
</feature>
<dbReference type="AlphaFoldDB" id="A0AAJ8JQ27"/>
<sequence length="540" mass="58720">MPPRGSRSSLHRTALGKRIVGSEAEIGLKSSSTPGSPKKLLPEDDHESRSKSNKSQNDDGEWSDSSLTPPPPVQEEKKKEEDGSAGGGRAGKVKQVEPKIKPERKISNKRMDENGEGMERPNASTSERKSKGKKSRGTPDPVVDDGSAGVTSNSHKHSQKLHASKPKLSIDDSGAPARPKKPEVDNETAQSESIKLVLKTKNKRMSTNIESSVFEEAPKKSKLGKANKMGKVYSSDKEDVGVEKNKSKGKPKEGQISRPPPRKKPSRRVVLDDDDEPTTPEKSLSSSKRNPLKSKETSPTKIKLPSSSPAHIPSSPDKLPIKTPPVSQNSNKASLPSKASVLSIAEPSNAASAKGKTQTLTRLEDIISNTPGKKGSHSDSLQTKTPHNKNSVSVKHTLGTTTGTPVSSIHKIQAAAPKSGLLAQTLGTLAQQASAKGKDDKKKDQEKERSRNENGRMWGWEGDWALSTSEQREFNESRQQREVERKKRNAYAKNPINLQESEDAFKADKAEPDVFKSLKRAKQVTTTGLPSEMLHSLLNF</sequence>
<dbReference type="Proteomes" id="UP000094043">
    <property type="component" value="Chromosome 2"/>
</dbReference>
<reference evidence="2" key="3">
    <citation type="submission" date="2024-01" db="EMBL/GenBank/DDBJ databases">
        <authorList>
            <person name="Coelho M.A."/>
            <person name="David-Palma M."/>
            <person name="Shea T."/>
            <person name="Sun S."/>
            <person name="Cuomo C.A."/>
            <person name="Heitman J."/>
        </authorList>
    </citation>
    <scope>NUCLEOTIDE SEQUENCE</scope>
    <source>
        <strain evidence="2">CBS 7841</strain>
    </source>
</reference>
<reference evidence="2" key="1">
    <citation type="submission" date="2016-06" db="EMBL/GenBank/DDBJ databases">
        <authorList>
            <person name="Cuomo C."/>
            <person name="Litvintseva A."/>
            <person name="Heitman J."/>
            <person name="Chen Y."/>
            <person name="Sun S."/>
            <person name="Springer D."/>
            <person name="Dromer F."/>
            <person name="Young S."/>
            <person name="Zeng Q."/>
            <person name="Chapman S."/>
            <person name="Gujja S."/>
            <person name="Saif S."/>
            <person name="Birren B."/>
        </authorList>
    </citation>
    <scope>NUCLEOTIDE SEQUENCE</scope>
    <source>
        <strain evidence="2">CBS 7841</strain>
    </source>
</reference>
<feature type="compositionally biased region" description="Polar residues" evidence="1">
    <location>
        <begin position="349"/>
        <end position="371"/>
    </location>
</feature>
<dbReference type="EMBL" id="CP143785">
    <property type="protein sequence ID" value="WVN86324.1"/>
    <property type="molecule type" value="Genomic_DNA"/>
</dbReference>
<accession>A0AAJ8JQ27</accession>
<dbReference type="RefSeq" id="XP_066067024.1">
    <property type="nucleotide sequence ID" value="XM_066210927.1"/>
</dbReference>
<organism evidence="2 3">
    <name type="scientific">Cryptococcus depauperatus CBS 7841</name>
    <dbReference type="NCBI Taxonomy" id="1295531"/>
    <lineage>
        <taxon>Eukaryota</taxon>
        <taxon>Fungi</taxon>
        <taxon>Dikarya</taxon>
        <taxon>Basidiomycota</taxon>
        <taxon>Agaricomycotina</taxon>
        <taxon>Tremellomycetes</taxon>
        <taxon>Tremellales</taxon>
        <taxon>Cryptococcaceae</taxon>
        <taxon>Cryptococcus</taxon>
    </lineage>
</organism>
<dbReference type="KEGG" id="cdep:91085700"/>
<feature type="region of interest" description="Disordered" evidence="1">
    <location>
        <begin position="431"/>
        <end position="495"/>
    </location>
</feature>
<proteinExistence type="predicted"/>
<feature type="compositionally biased region" description="Basic and acidic residues" evidence="1">
    <location>
        <begin position="94"/>
        <end position="119"/>
    </location>
</feature>
<reference evidence="2" key="2">
    <citation type="journal article" date="2022" name="Elife">
        <title>Obligate sexual reproduction of a homothallic fungus closely related to the Cryptococcus pathogenic species complex.</title>
        <authorList>
            <person name="Passer A.R."/>
            <person name="Clancey S.A."/>
            <person name="Shea T."/>
            <person name="David-Palma M."/>
            <person name="Averette A.F."/>
            <person name="Boekhout T."/>
            <person name="Porcel B.M."/>
            <person name="Nowrousian M."/>
            <person name="Cuomo C.A."/>
            <person name="Sun S."/>
            <person name="Heitman J."/>
            <person name="Coelho M.A."/>
        </authorList>
    </citation>
    <scope>NUCLEOTIDE SEQUENCE</scope>
    <source>
        <strain evidence="2">CBS 7841</strain>
    </source>
</reference>
<feature type="compositionally biased region" description="Basic and acidic residues" evidence="1">
    <location>
        <begin position="436"/>
        <end position="454"/>
    </location>
</feature>
<dbReference type="GeneID" id="91085700"/>
<name>A0AAJ8JQ27_9TREE</name>
<feature type="compositionally biased region" description="Polar residues" evidence="1">
    <location>
        <begin position="280"/>
        <end position="289"/>
    </location>
</feature>
<evidence type="ECO:0000313" key="2">
    <source>
        <dbReference type="EMBL" id="WVN86324.1"/>
    </source>
</evidence>
<feature type="compositionally biased region" description="Polar residues" evidence="1">
    <location>
        <begin position="378"/>
        <end position="407"/>
    </location>
</feature>
<feature type="region of interest" description="Disordered" evidence="1">
    <location>
        <begin position="1"/>
        <end position="411"/>
    </location>
</feature>
<feature type="compositionally biased region" description="Basic and acidic residues" evidence="1">
    <location>
        <begin position="40"/>
        <end position="50"/>
    </location>
</feature>
<feature type="compositionally biased region" description="Low complexity" evidence="1">
    <location>
        <begin position="305"/>
        <end position="316"/>
    </location>
</feature>
<evidence type="ECO:0000313" key="3">
    <source>
        <dbReference type="Proteomes" id="UP000094043"/>
    </source>
</evidence>
<gene>
    <name evidence="2" type="ORF">L203_101487</name>
</gene>
<feature type="compositionally biased region" description="Polar residues" evidence="1">
    <location>
        <begin position="325"/>
        <end position="334"/>
    </location>
</feature>
<feature type="compositionally biased region" description="Basic and acidic residues" evidence="1">
    <location>
        <begin position="234"/>
        <end position="255"/>
    </location>
</feature>
<feature type="compositionally biased region" description="Basic residues" evidence="1">
    <location>
        <begin position="154"/>
        <end position="165"/>
    </location>
</feature>
<keyword evidence="3" id="KW-1185">Reference proteome</keyword>